<sequence>MACVSARTSRLSLHAIAVPIPALYRARQRLYFLGAPALRSMGNRRRRGPKPCAAAVHD</sequence>
<name>A0A976B0U5_9BURK</name>
<comment type="caution">
    <text evidence="1">The sequence shown here is derived from an EMBL/GenBank/DDBJ whole genome shotgun (WGS) entry which is preliminary data.</text>
</comment>
<evidence type="ECO:0000313" key="2">
    <source>
        <dbReference type="Proteomes" id="UP000256952"/>
    </source>
</evidence>
<gene>
    <name evidence="1" type="ORF">CBM2613_B120164</name>
</gene>
<reference evidence="1 2" key="1">
    <citation type="submission" date="2018-01" db="EMBL/GenBank/DDBJ databases">
        <authorList>
            <person name="Clerissi C."/>
        </authorList>
    </citation>
    <scope>NUCLEOTIDE SEQUENCE [LARGE SCALE GENOMIC DNA]</scope>
    <source>
        <strain evidence="1">Cupriavidus taiwanensis STM 8556</strain>
    </source>
</reference>
<accession>A0A976B0U5</accession>
<proteinExistence type="predicted"/>
<dbReference type="AlphaFoldDB" id="A0A976B0U5"/>
<organism evidence="1 2">
    <name type="scientific">Cupriavidus taiwanensis</name>
    <dbReference type="NCBI Taxonomy" id="164546"/>
    <lineage>
        <taxon>Bacteria</taxon>
        <taxon>Pseudomonadati</taxon>
        <taxon>Pseudomonadota</taxon>
        <taxon>Betaproteobacteria</taxon>
        <taxon>Burkholderiales</taxon>
        <taxon>Burkholderiaceae</taxon>
        <taxon>Cupriavidus</taxon>
    </lineage>
</organism>
<dbReference type="Proteomes" id="UP000256952">
    <property type="component" value="Chromosome CBM2613_b"/>
</dbReference>
<dbReference type="EMBL" id="OFTH01000037">
    <property type="protein sequence ID" value="SOZ68858.1"/>
    <property type="molecule type" value="Genomic_DNA"/>
</dbReference>
<evidence type="ECO:0000313" key="1">
    <source>
        <dbReference type="EMBL" id="SOZ68858.1"/>
    </source>
</evidence>
<protein>
    <submittedName>
        <fullName evidence="1">Uncharacterized protein</fullName>
    </submittedName>
</protein>